<protein>
    <submittedName>
        <fullName evidence="1">Uncharacterized protein</fullName>
    </submittedName>
</protein>
<reference evidence="1" key="1">
    <citation type="submission" date="2018-11" db="EMBL/GenBank/DDBJ databases">
        <authorList>
            <person name="Alioto T."/>
            <person name="Alioto T."/>
        </authorList>
    </citation>
    <scope>NUCLEOTIDE SEQUENCE</scope>
</reference>
<dbReference type="EMBL" id="UYJE01004573">
    <property type="protein sequence ID" value="VDI29233.1"/>
    <property type="molecule type" value="Genomic_DNA"/>
</dbReference>
<comment type="caution">
    <text evidence="1">The sequence shown here is derived from an EMBL/GenBank/DDBJ whole genome shotgun (WGS) entry which is preliminary data.</text>
</comment>
<sequence>MELTGLETDEMVLTSVETDEMYAIDFQRQESGGEDIVGLDVRVLLKDEEKENKRVIDSGNGVKIQLPCGAGMDDKIFKAEPWPTEERLNLRQKENLSEIYRFETDIYHVREQDSDLPFCASSIKEDDIDVEIELPLFNGVHERYVKFKAFVKNNNIWTLVDAILK</sequence>
<evidence type="ECO:0000313" key="2">
    <source>
        <dbReference type="Proteomes" id="UP000596742"/>
    </source>
</evidence>
<keyword evidence="2" id="KW-1185">Reference proteome</keyword>
<organism evidence="1 2">
    <name type="scientific">Mytilus galloprovincialis</name>
    <name type="common">Mediterranean mussel</name>
    <dbReference type="NCBI Taxonomy" id="29158"/>
    <lineage>
        <taxon>Eukaryota</taxon>
        <taxon>Metazoa</taxon>
        <taxon>Spiralia</taxon>
        <taxon>Lophotrochozoa</taxon>
        <taxon>Mollusca</taxon>
        <taxon>Bivalvia</taxon>
        <taxon>Autobranchia</taxon>
        <taxon>Pteriomorphia</taxon>
        <taxon>Mytilida</taxon>
        <taxon>Mytiloidea</taxon>
        <taxon>Mytilidae</taxon>
        <taxon>Mytilinae</taxon>
        <taxon>Mytilus</taxon>
    </lineage>
</organism>
<dbReference type="AlphaFoldDB" id="A0A8B6E3W3"/>
<name>A0A8B6E3W3_MYTGA</name>
<accession>A0A8B6E3W3</accession>
<gene>
    <name evidence="1" type="ORF">MGAL_10B077350</name>
</gene>
<evidence type="ECO:0000313" key="1">
    <source>
        <dbReference type="EMBL" id="VDI29233.1"/>
    </source>
</evidence>
<dbReference type="Proteomes" id="UP000596742">
    <property type="component" value="Unassembled WGS sequence"/>
</dbReference>
<feature type="non-terminal residue" evidence="1">
    <location>
        <position position="1"/>
    </location>
</feature>
<proteinExistence type="predicted"/>